<dbReference type="GO" id="GO:0032259">
    <property type="term" value="P:methylation"/>
    <property type="evidence" value="ECO:0007669"/>
    <property type="project" value="UniProtKB-KW"/>
</dbReference>
<dbReference type="Gene3D" id="3.40.50.150">
    <property type="entry name" value="Vaccinia Virus protein VP39"/>
    <property type="match status" value="1"/>
</dbReference>
<keyword evidence="1" id="KW-0808">Transferase</keyword>
<evidence type="ECO:0000313" key="2">
    <source>
        <dbReference type="Proteomes" id="UP000887320"/>
    </source>
</evidence>
<sequence>MSRFQCLSLSIRRSGVKLLDPCCGSRMFHFDRQNPNVTFGDVRKENHILCDDRQLIINPDIQMDFRNMPFEDESFHGVVFDPPHLLHAGDKSWLALKYGKLGQDWKNDLAKGFSECFRVLKPNGILIFKWNETQIKVSEILALTDRKPWVGHPSGKRANTHWICFMKEEKEEG</sequence>
<name>A0A8X8GGL4_ACIGI</name>
<gene>
    <name evidence="1" type="ORF">KW868_02510</name>
</gene>
<dbReference type="GO" id="GO:0008168">
    <property type="term" value="F:methyltransferase activity"/>
    <property type="evidence" value="ECO:0007669"/>
    <property type="project" value="UniProtKB-KW"/>
</dbReference>
<reference evidence="1" key="1">
    <citation type="submission" date="2021-07" db="EMBL/GenBank/DDBJ databases">
        <authorList>
            <person name="Fernandez M."/>
            <person name="Pereira P."/>
            <person name="Torres Tejerizo G.A."/>
            <person name="Gonzalez P."/>
            <person name="Agostini E."/>
        </authorList>
    </citation>
    <scope>NUCLEOTIDE SEQUENCE</scope>
    <source>
        <strain evidence="1">SFC 500-1A</strain>
    </source>
</reference>
<dbReference type="AlphaFoldDB" id="A0A8X8GGL4"/>
<comment type="caution">
    <text evidence="1">The sequence shown here is derived from an EMBL/GenBank/DDBJ whole genome shotgun (WGS) entry which is preliminary data.</text>
</comment>
<protein>
    <submittedName>
        <fullName evidence="1">Class I SAM-dependent methyltransferase</fullName>
    </submittedName>
</protein>
<proteinExistence type="predicted"/>
<dbReference type="CDD" id="cd02440">
    <property type="entry name" value="AdoMet_MTases"/>
    <property type="match status" value="1"/>
</dbReference>
<organism evidence="1 2">
    <name type="scientific">Acinetobacter guillouiae</name>
    <name type="common">Acinetobacter genomosp. 11</name>
    <dbReference type="NCBI Taxonomy" id="106649"/>
    <lineage>
        <taxon>Bacteria</taxon>
        <taxon>Pseudomonadati</taxon>
        <taxon>Pseudomonadota</taxon>
        <taxon>Gammaproteobacteria</taxon>
        <taxon>Moraxellales</taxon>
        <taxon>Moraxellaceae</taxon>
        <taxon>Acinetobacter</taxon>
    </lineage>
</organism>
<accession>A0A8X8GGL4</accession>
<dbReference type="InterPro" id="IPR029063">
    <property type="entry name" value="SAM-dependent_MTases_sf"/>
</dbReference>
<keyword evidence="1" id="KW-0489">Methyltransferase</keyword>
<evidence type="ECO:0000313" key="1">
    <source>
        <dbReference type="EMBL" id="MCF0263347.1"/>
    </source>
</evidence>
<dbReference type="Proteomes" id="UP000887320">
    <property type="component" value="Unassembled WGS sequence"/>
</dbReference>
<dbReference type="EMBL" id="JAHWXT010000001">
    <property type="protein sequence ID" value="MCF0263347.1"/>
    <property type="molecule type" value="Genomic_DNA"/>
</dbReference>
<dbReference type="SUPFAM" id="SSF53335">
    <property type="entry name" value="S-adenosyl-L-methionine-dependent methyltransferases"/>
    <property type="match status" value="1"/>
</dbReference>